<feature type="transmembrane region" description="Helical" evidence="10">
    <location>
        <begin position="59"/>
        <end position="79"/>
    </location>
</feature>
<evidence type="ECO:0000256" key="3">
    <source>
        <dbReference type="ARBA" id="ARBA00022475"/>
    </source>
</evidence>
<evidence type="ECO:0008006" key="12">
    <source>
        <dbReference type="Google" id="ProtNLM"/>
    </source>
</evidence>
<comment type="caution">
    <text evidence="11">The sequence shown here is derived from an EMBL/GenBank/DDBJ whole genome shotgun (WGS) entry which is preliminary data.</text>
</comment>
<name>X0T333_9ZZZZ</name>
<sequence length="99" mass="10628">MNYLLQQIINSLGFGSIVALLAAGYTMTFGLIGLVNFAHGEVFMAGAFTAYFILTILKLPFWLAVLMALVGSIVIGVLVERLAFKPVRGSGMITLFIIG</sequence>
<comment type="similarity">
    <text evidence="9">Belongs to the binding-protein-dependent transport system permease family. LivHM subfamily.</text>
</comment>
<dbReference type="GO" id="GO:0015808">
    <property type="term" value="P:L-alanine transport"/>
    <property type="evidence" value="ECO:0007669"/>
    <property type="project" value="TreeGrafter"/>
</dbReference>
<feature type="transmembrane region" description="Helical" evidence="10">
    <location>
        <begin position="12"/>
        <end position="39"/>
    </location>
</feature>
<accession>X0T333</accession>
<dbReference type="GO" id="GO:0005304">
    <property type="term" value="F:L-valine transmembrane transporter activity"/>
    <property type="evidence" value="ECO:0007669"/>
    <property type="project" value="TreeGrafter"/>
</dbReference>
<dbReference type="InterPro" id="IPR001851">
    <property type="entry name" value="ABC_transp_permease"/>
</dbReference>
<keyword evidence="7 10" id="KW-1133">Transmembrane helix</keyword>
<dbReference type="GO" id="GO:0005886">
    <property type="term" value="C:plasma membrane"/>
    <property type="evidence" value="ECO:0007669"/>
    <property type="project" value="UniProtKB-SubCell"/>
</dbReference>
<dbReference type="EMBL" id="BARS01016488">
    <property type="protein sequence ID" value="GAF87649.1"/>
    <property type="molecule type" value="Genomic_DNA"/>
</dbReference>
<evidence type="ECO:0000256" key="2">
    <source>
        <dbReference type="ARBA" id="ARBA00022448"/>
    </source>
</evidence>
<gene>
    <name evidence="11" type="ORF">S01H1_27127</name>
</gene>
<keyword evidence="4" id="KW-0997">Cell inner membrane</keyword>
<dbReference type="PANTHER" id="PTHR11795:SF371">
    <property type="entry name" value="HIGH-AFFINITY BRANCHED-CHAIN AMINO ACID TRANSPORT SYSTEM PERMEASE PROTEIN LIVH"/>
    <property type="match status" value="1"/>
</dbReference>
<dbReference type="GO" id="GO:0015188">
    <property type="term" value="F:L-isoleucine transmembrane transporter activity"/>
    <property type="evidence" value="ECO:0007669"/>
    <property type="project" value="TreeGrafter"/>
</dbReference>
<evidence type="ECO:0000256" key="8">
    <source>
        <dbReference type="ARBA" id="ARBA00023136"/>
    </source>
</evidence>
<keyword evidence="6" id="KW-0029">Amino-acid transport</keyword>
<dbReference type="AlphaFoldDB" id="X0T333"/>
<evidence type="ECO:0000256" key="5">
    <source>
        <dbReference type="ARBA" id="ARBA00022692"/>
    </source>
</evidence>
<feature type="non-terminal residue" evidence="11">
    <location>
        <position position="99"/>
    </location>
</feature>
<evidence type="ECO:0000256" key="1">
    <source>
        <dbReference type="ARBA" id="ARBA00004651"/>
    </source>
</evidence>
<dbReference type="PANTHER" id="PTHR11795">
    <property type="entry name" value="BRANCHED-CHAIN AMINO ACID TRANSPORT SYSTEM PERMEASE PROTEIN LIVH"/>
    <property type="match status" value="1"/>
</dbReference>
<keyword evidence="5 10" id="KW-0812">Transmembrane</keyword>
<keyword evidence="2" id="KW-0813">Transport</keyword>
<organism evidence="11">
    <name type="scientific">marine sediment metagenome</name>
    <dbReference type="NCBI Taxonomy" id="412755"/>
    <lineage>
        <taxon>unclassified sequences</taxon>
        <taxon>metagenomes</taxon>
        <taxon>ecological metagenomes</taxon>
    </lineage>
</organism>
<evidence type="ECO:0000256" key="4">
    <source>
        <dbReference type="ARBA" id="ARBA00022519"/>
    </source>
</evidence>
<dbReference type="InterPro" id="IPR052157">
    <property type="entry name" value="BCAA_transport_permease"/>
</dbReference>
<comment type="subcellular location">
    <subcellularLocation>
        <location evidence="1">Cell membrane</location>
        <topology evidence="1">Multi-pass membrane protein</topology>
    </subcellularLocation>
</comment>
<evidence type="ECO:0000256" key="10">
    <source>
        <dbReference type="SAM" id="Phobius"/>
    </source>
</evidence>
<keyword evidence="8 10" id="KW-0472">Membrane</keyword>
<protein>
    <recommendedName>
        <fullName evidence="12">Branched-chain amino acid ABC transporter permease</fullName>
    </recommendedName>
</protein>
<dbReference type="GO" id="GO:0015190">
    <property type="term" value="F:L-leucine transmembrane transporter activity"/>
    <property type="evidence" value="ECO:0007669"/>
    <property type="project" value="TreeGrafter"/>
</dbReference>
<dbReference type="Pfam" id="PF02653">
    <property type="entry name" value="BPD_transp_2"/>
    <property type="match status" value="1"/>
</dbReference>
<proteinExistence type="inferred from homology"/>
<reference evidence="11" key="1">
    <citation type="journal article" date="2014" name="Front. Microbiol.">
        <title>High frequency of phylogenetically diverse reductive dehalogenase-homologous genes in deep subseafloor sedimentary metagenomes.</title>
        <authorList>
            <person name="Kawai M."/>
            <person name="Futagami T."/>
            <person name="Toyoda A."/>
            <person name="Takaki Y."/>
            <person name="Nishi S."/>
            <person name="Hori S."/>
            <person name="Arai W."/>
            <person name="Tsubouchi T."/>
            <person name="Morono Y."/>
            <person name="Uchiyama I."/>
            <person name="Ito T."/>
            <person name="Fujiyama A."/>
            <person name="Inagaki F."/>
            <person name="Takami H."/>
        </authorList>
    </citation>
    <scope>NUCLEOTIDE SEQUENCE</scope>
    <source>
        <strain evidence="11">Expedition CK06-06</strain>
    </source>
</reference>
<dbReference type="GO" id="GO:0042941">
    <property type="term" value="P:D-alanine transmembrane transport"/>
    <property type="evidence" value="ECO:0007669"/>
    <property type="project" value="TreeGrafter"/>
</dbReference>
<dbReference type="GO" id="GO:0015192">
    <property type="term" value="F:L-phenylalanine transmembrane transporter activity"/>
    <property type="evidence" value="ECO:0007669"/>
    <property type="project" value="TreeGrafter"/>
</dbReference>
<keyword evidence="3" id="KW-1003">Cell membrane</keyword>
<dbReference type="GO" id="GO:1903806">
    <property type="term" value="P:L-isoleucine import across plasma membrane"/>
    <property type="evidence" value="ECO:0007669"/>
    <property type="project" value="TreeGrafter"/>
</dbReference>
<evidence type="ECO:0000256" key="6">
    <source>
        <dbReference type="ARBA" id="ARBA00022970"/>
    </source>
</evidence>
<evidence type="ECO:0000256" key="9">
    <source>
        <dbReference type="ARBA" id="ARBA00037998"/>
    </source>
</evidence>
<evidence type="ECO:0000313" key="11">
    <source>
        <dbReference type="EMBL" id="GAF87649.1"/>
    </source>
</evidence>
<evidence type="ECO:0000256" key="7">
    <source>
        <dbReference type="ARBA" id="ARBA00022989"/>
    </source>
</evidence>